<dbReference type="Pfam" id="PF13508">
    <property type="entry name" value="Acetyltransf_7"/>
    <property type="match status" value="1"/>
</dbReference>
<dbReference type="InterPro" id="IPR050680">
    <property type="entry name" value="YpeA/RimI_acetyltransf"/>
</dbReference>
<dbReference type="AlphaFoldDB" id="A0A9D1FR00"/>
<dbReference type="InterPro" id="IPR016181">
    <property type="entry name" value="Acyl_CoA_acyltransferase"/>
</dbReference>
<dbReference type="CDD" id="cd04301">
    <property type="entry name" value="NAT_SF"/>
    <property type="match status" value="1"/>
</dbReference>
<name>A0A9D1FR00_9FIRM</name>
<organism evidence="4 5">
    <name type="scientific">Candidatus Caccousia stercoris</name>
    <dbReference type="NCBI Taxonomy" id="2840723"/>
    <lineage>
        <taxon>Bacteria</taxon>
        <taxon>Bacillati</taxon>
        <taxon>Bacillota</taxon>
        <taxon>Clostridia</taxon>
        <taxon>Eubacteriales</taxon>
        <taxon>Oscillospiraceae</taxon>
        <taxon>Oscillospiraceae incertae sedis</taxon>
        <taxon>Candidatus Caccousia</taxon>
    </lineage>
</organism>
<proteinExistence type="predicted"/>
<evidence type="ECO:0000256" key="2">
    <source>
        <dbReference type="ARBA" id="ARBA00023315"/>
    </source>
</evidence>
<evidence type="ECO:0000313" key="4">
    <source>
        <dbReference type="EMBL" id="HIS77988.1"/>
    </source>
</evidence>
<dbReference type="Gene3D" id="3.40.630.30">
    <property type="match status" value="1"/>
</dbReference>
<dbReference type="SUPFAM" id="SSF55729">
    <property type="entry name" value="Acyl-CoA N-acyltransferases (Nat)"/>
    <property type="match status" value="1"/>
</dbReference>
<gene>
    <name evidence="4" type="ORF">IAD03_01315</name>
</gene>
<dbReference type="PANTHER" id="PTHR43420:SF12">
    <property type="entry name" value="N-ACETYLTRANSFERASE DOMAIN-CONTAINING PROTEIN"/>
    <property type="match status" value="1"/>
</dbReference>
<comment type="caution">
    <text evidence="4">The sequence shown here is derived from an EMBL/GenBank/DDBJ whole genome shotgun (WGS) entry which is preliminary data.</text>
</comment>
<dbReference type="PROSITE" id="PS51186">
    <property type="entry name" value="GNAT"/>
    <property type="match status" value="1"/>
</dbReference>
<keyword evidence="2" id="KW-0012">Acyltransferase</keyword>
<dbReference type="Proteomes" id="UP000824141">
    <property type="component" value="Unassembled WGS sequence"/>
</dbReference>
<dbReference type="GO" id="GO:0016747">
    <property type="term" value="F:acyltransferase activity, transferring groups other than amino-acyl groups"/>
    <property type="evidence" value="ECO:0007669"/>
    <property type="project" value="InterPro"/>
</dbReference>
<dbReference type="PANTHER" id="PTHR43420">
    <property type="entry name" value="ACETYLTRANSFERASE"/>
    <property type="match status" value="1"/>
</dbReference>
<protein>
    <submittedName>
        <fullName evidence="4">GNAT family N-acetyltransferase</fullName>
    </submittedName>
</protein>
<feature type="domain" description="N-acetyltransferase" evidence="3">
    <location>
        <begin position="1"/>
        <end position="150"/>
    </location>
</feature>
<reference evidence="4" key="1">
    <citation type="submission" date="2020-10" db="EMBL/GenBank/DDBJ databases">
        <authorList>
            <person name="Gilroy R."/>
        </authorList>
    </citation>
    <scope>NUCLEOTIDE SEQUENCE</scope>
    <source>
        <strain evidence="4">6086</strain>
    </source>
</reference>
<sequence length="152" mass="17063">MIQPVTQTNLAQAAMVHSESWKDSHKEICSPEFLAIHTPERQKRYLESEIAKGARLYLLTEERPIGIVSVRGSLIENLYVLPSEQNKGYGTRLLSFAIEQCTDCPTLWILSTNTGAKRLYERNGFLPTGNMVTHSGGLSELELRLDKTAQKS</sequence>
<evidence type="ECO:0000256" key="1">
    <source>
        <dbReference type="ARBA" id="ARBA00022679"/>
    </source>
</evidence>
<dbReference type="EMBL" id="DVJM01000020">
    <property type="protein sequence ID" value="HIS77988.1"/>
    <property type="molecule type" value="Genomic_DNA"/>
</dbReference>
<reference evidence="4" key="2">
    <citation type="journal article" date="2021" name="PeerJ">
        <title>Extensive microbial diversity within the chicken gut microbiome revealed by metagenomics and culture.</title>
        <authorList>
            <person name="Gilroy R."/>
            <person name="Ravi A."/>
            <person name="Getino M."/>
            <person name="Pursley I."/>
            <person name="Horton D.L."/>
            <person name="Alikhan N.F."/>
            <person name="Baker D."/>
            <person name="Gharbi K."/>
            <person name="Hall N."/>
            <person name="Watson M."/>
            <person name="Adriaenssens E.M."/>
            <person name="Foster-Nyarko E."/>
            <person name="Jarju S."/>
            <person name="Secka A."/>
            <person name="Antonio M."/>
            <person name="Oren A."/>
            <person name="Chaudhuri R.R."/>
            <person name="La Ragione R."/>
            <person name="Hildebrand F."/>
            <person name="Pallen M.J."/>
        </authorList>
    </citation>
    <scope>NUCLEOTIDE SEQUENCE</scope>
    <source>
        <strain evidence="4">6086</strain>
    </source>
</reference>
<accession>A0A9D1FR00</accession>
<keyword evidence="1" id="KW-0808">Transferase</keyword>
<dbReference type="InterPro" id="IPR000182">
    <property type="entry name" value="GNAT_dom"/>
</dbReference>
<evidence type="ECO:0000259" key="3">
    <source>
        <dbReference type="PROSITE" id="PS51186"/>
    </source>
</evidence>
<evidence type="ECO:0000313" key="5">
    <source>
        <dbReference type="Proteomes" id="UP000824141"/>
    </source>
</evidence>